<evidence type="ECO:0000313" key="3">
    <source>
        <dbReference type="Proteomes" id="UP000565155"/>
    </source>
</evidence>
<organism evidence="2 3">
    <name type="scientific">Vibrio alginolyticus</name>
    <dbReference type="NCBI Taxonomy" id="663"/>
    <lineage>
        <taxon>Bacteria</taxon>
        <taxon>Pseudomonadati</taxon>
        <taxon>Pseudomonadota</taxon>
        <taxon>Gammaproteobacteria</taxon>
        <taxon>Vibrionales</taxon>
        <taxon>Vibrionaceae</taxon>
        <taxon>Vibrio</taxon>
    </lineage>
</organism>
<gene>
    <name evidence="2" type="ORF">HKB35_23130</name>
</gene>
<protein>
    <recommendedName>
        <fullName evidence="4">Transmembrane protein</fullName>
    </recommendedName>
</protein>
<evidence type="ECO:0008006" key="4">
    <source>
        <dbReference type="Google" id="ProtNLM"/>
    </source>
</evidence>
<sequence length="100" mass="11662">MSEVSNTKKLEIYLNRAWSLFLVSVIAAGIYFFGSLIYDSFEIPYDDYETFSFYLDHEFCGDLARDYASDGRVTVYEFLVVSHCSGKDEKRKFYSELEAQ</sequence>
<dbReference type="Proteomes" id="UP000565155">
    <property type="component" value="Unassembled WGS sequence"/>
</dbReference>
<dbReference type="AlphaFoldDB" id="A0A7Y0MZY3"/>
<reference evidence="2 3" key="1">
    <citation type="submission" date="2020-04" db="EMBL/GenBank/DDBJ databases">
        <title>Whole-genome sequencing of Vibrio spp. from China reveals different genetic environments of blaCTX-M-14 among diverse lineages.</title>
        <authorList>
            <person name="Zheng Z."/>
            <person name="Ye L."/>
            <person name="Chen S."/>
        </authorList>
    </citation>
    <scope>NUCLEOTIDE SEQUENCE [LARGE SCALE GENOMIC DNA]</scope>
    <source>
        <strain evidence="2 3">Vb1636</strain>
    </source>
</reference>
<dbReference type="EMBL" id="JABCMA010000050">
    <property type="protein sequence ID" value="NMR76503.1"/>
    <property type="molecule type" value="Genomic_DNA"/>
</dbReference>
<keyword evidence="1" id="KW-1133">Transmembrane helix</keyword>
<name>A0A7Y0MZY3_VIBAL</name>
<evidence type="ECO:0000313" key="2">
    <source>
        <dbReference type="EMBL" id="NMR76503.1"/>
    </source>
</evidence>
<proteinExistence type="predicted"/>
<feature type="transmembrane region" description="Helical" evidence="1">
    <location>
        <begin position="20"/>
        <end position="38"/>
    </location>
</feature>
<accession>A0A7Y0MZY3</accession>
<dbReference type="RefSeq" id="WP_169629169.1">
    <property type="nucleotide sequence ID" value="NZ_JABCMA010000050.1"/>
</dbReference>
<keyword evidence="1" id="KW-0812">Transmembrane</keyword>
<evidence type="ECO:0000256" key="1">
    <source>
        <dbReference type="SAM" id="Phobius"/>
    </source>
</evidence>
<keyword evidence="1" id="KW-0472">Membrane</keyword>
<comment type="caution">
    <text evidence="2">The sequence shown here is derived from an EMBL/GenBank/DDBJ whole genome shotgun (WGS) entry which is preliminary data.</text>
</comment>